<feature type="binding site" evidence="8">
    <location>
        <begin position="132"/>
        <end position="135"/>
    </location>
    <ligand>
        <name>4-CDP-2-C-methyl-D-erythritol 2-phosphate</name>
        <dbReference type="ChEBI" id="CHEBI:57919"/>
    </ligand>
</feature>
<evidence type="ECO:0000259" key="10">
    <source>
        <dbReference type="Pfam" id="PF02542"/>
    </source>
</evidence>
<gene>
    <name evidence="8" type="primary">ispF</name>
    <name evidence="11" type="ORF">H8705_01075</name>
</gene>
<dbReference type="NCBIfam" id="TIGR00151">
    <property type="entry name" value="ispF"/>
    <property type="match status" value="1"/>
</dbReference>
<evidence type="ECO:0000313" key="12">
    <source>
        <dbReference type="Proteomes" id="UP000623678"/>
    </source>
</evidence>
<reference evidence="11" key="1">
    <citation type="submission" date="2020-08" db="EMBL/GenBank/DDBJ databases">
        <title>Genome public.</title>
        <authorList>
            <person name="Liu C."/>
            <person name="Sun Q."/>
        </authorList>
    </citation>
    <scope>NUCLEOTIDE SEQUENCE</scope>
    <source>
        <strain evidence="11">NSJ-64</strain>
    </source>
</reference>
<dbReference type="PANTHER" id="PTHR43181">
    <property type="entry name" value="2-C-METHYL-D-ERYTHRITOL 2,4-CYCLODIPHOSPHATE SYNTHASE, CHLOROPLASTIC"/>
    <property type="match status" value="1"/>
</dbReference>
<sequence length="158" mass="17083">MRIGHGYDAHRLVENRPLILGGVKIQYDRGLLGHSDADVLTHAVMDSILGALALEDIGAHFPDSDPQYKNANSIVLLEKVYGLMEAAGYQLGNLDATLIAQEPKLKPYLIQMKENLAGACHTRPENVSIKATTEEKMGFTGSGEGIAAHCVCLLIKSE</sequence>
<name>A0A926IGF0_9FIRM</name>
<proteinExistence type="inferred from homology"/>
<comment type="similarity">
    <text evidence="3 8 9">Belongs to the IspF family.</text>
</comment>
<dbReference type="Pfam" id="PF02542">
    <property type="entry name" value="YgbB"/>
    <property type="match status" value="1"/>
</dbReference>
<comment type="caution">
    <text evidence="8">Lacks conserved residue(s) required for the propagation of feature annotation.</text>
</comment>
<feature type="binding site" evidence="8">
    <location>
        <position position="139"/>
    </location>
    <ligand>
        <name>4-CDP-2-C-methyl-D-erythritol 2-phosphate</name>
        <dbReference type="ChEBI" id="CHEBI:57919"/>
    </ligand>
</feature>
<dbReference type="GO" id="GO:0008685">
    <property type="term" value="F:2-C-methyl-D-erythritol 2,4-cyclodiphosphate synthase activity"/>
    <property type="evidence" value="ECO:0007669"/>
    <property type="project" value="UniProtKB-UniRule"/>
</dbReference>
<feature type="binding site" evidence="8">
    <location>
        <begin position="56"/>
        <end position="58"/>
    </location>
    <ligand>
        <name>4-CDP-2-C-methyl-D-erythritol 2-phosphate</name>
        <dbReference type="ChEBI" id="CHEBI:57919"/>
    </ligand>
</feature>
<keyword evidence="12" id="KW-1185">Reference proteome</keyword>
<dbReference type="PANTHER" id="PTHR43181:SF1">
    <property type="entry name" value="2-C-METHYL-D-ERYTHRITOL 2,4-CYCLODIPHOSPHATE SYNTHASE, CHLOROPLASTIC"/>
    <property type="match status" value="1"/>
</dbReference>
<comment type="pathway">
    <text evidence="2 8">Isoprenoid biosynthesis; isopentenyl diphosphate biosynthesis via DXP pathway; isopentenyl diphosphate from 1-deoxy-D-xylulose 5-phosphate: step 4/6.</text>
</comment>
<dbReference type="FunFam" id="3.30.1330.50:FF:000001">
    <property type="entry name" value="2-C-methyl-D-erythritol 2,4-cyclodiphosphate synthase"/>
    <property type="match status" value="1"/>
</dbReference>
<feature type="domain" description="2-C-methyl-D-erythritol 2,4-cyclodiphosphate synthase" evidence="10">
    <location>
        <begin position="1"/>
        <end position="154"/>
    </location>
</feature>
<dbReference type="InterPro" id="IPR020555">
    <property type="entry name" value="MECDP_synthase_CS"/>
</dbReference>
<dbReference type="EMBL" id="JACRTD010000001">
    <property type="protein sequence ID" value="MBC8584176.1"/>
    <property type="molecule type" value="Genomic_DNA"/>
</dbReference>
<feature type="site" description="Transition state stabilizer" evidence="8">
    <location>
        <position position="34"/>
    </location>
</feature>
<keyword evidence="5 8" id="KW-0479">Metal-binding</keyword>
<comment type="cofactor">
    <cofactor evidence="8">
        <name>a divalent metal cation</name>
        <dbReference type="ChEBI" id="CHEBI:60240"/>
    </cofactor>
    <text evidence="8">Binds 1 divalent metal cation per subunit.</text>
</comment>
<protein>
    <recommendedName>
        <fullName evidence="4 8">2-C-methyl-D-erythritol 2,4-cyclodiphosphate synthase</fullName>
        <shortName evidence="8">MECDP-synthase</shortName>
        <shortName evidence="8">MECPP-synthase</shortName>
        <shortName evidence="8">MECPS</shortName>
        <ecNumber evidence="4 8">4.6.1.12</ecNumber>
    </recommendedName>
</protein>
<dbReference type="GO" id="GO:0016114">
    <property type="term" value="P:terpenoid biosynthetic process"/>
    <property type="evidence" value="ECO:0007669"/>
    <property type="project" value="InterPro"/>
</dbReference>
<feature type="binding site" evidence="8">
    <location>
        <position position="10"/>
    </location>
    <ligand>
        <name>a divalent metal cation</name>
        <dbReference type="ChEBI" id="CHEBI:60240"/>
    </ligand>
</feature>
<dbReference type="PROSITE" id="PS01350">
    <property type="entry name" value="ISPF"/>
    <property type="match status" value="1"/>
</dbReference>
<feature type="binding site" evidence="8">
    <location>
        <begin position="61"/>
        <end position="65"/>
    </location>
    <ligand>
        <name>4-CDP-2-C-methyl-D-erythritol 2-phosphate</name>
        <dbReference type="ChEBI" id="CHEBI:57919"/>
    </ligand>
</feature>
<evidence type="ECO:0000256" key="8">
    <source>
        <dbReference type="HAMAP-Rule" id="MF_00107"/>
    </source>
</evidence>
<feature type="site" description="Transition state stabilizer" evidence="8">
    <location>
        <position position="133"/>
    </location>
</feature>
<evidence type="ECO:0000256" key="9">
    <source>
        <dbReference type="RuleBase" id="RU004395"/>
    </source>
</evidence>
<organism evidence="11 12">
    <name type="scientific">Youxingia wuxianensis</name>
    <dbReference type="NCBI Taxonomy" id="2763678"/>
    <lineage>
        <taxon>Bacteria</taxon>
        <taxon>Bacillati</taxon>
        <taxon>Bacillota</taxon>
        <taxon>Clostridia</taxon>
        <taxon>Eubacteriales</taxon>
        <taxon>Oscillospiraceae</taxon>
        <taxon>Youxingia</taxon>
    </lineage>
</organism>
<evidence type="ECO:0000256" key="5">
    <source>
        <dbReference type="ARBA" id="ARBA00022723"/>
    </source>
</evidence>
<comment type="caution">
    <text evidence="11">The sequence shown here is derived from an EMBL/GenBank/DDBJ whole genome shotgun (WGS) entry which is preliminary data.</text>
</comment>
<feature type="binding site" evidence="8">
    <location>
        <begin position="8"/>
        <end position="10"/>
    </location>
    <ligand>
        <name>4-CDP-2-C-methyl-D-erythritol 2-phosphate</name>
        <dbReference type="ChEBI" id="CHEBI:57919"/>
    </ligand>
</feature>
<dbReference type="CDD" id="cd00554">
    <property type="entry name" value="MECDP_synthase"/>
    <property type="match status" value="1"/>
</dbReference>
<dbReference type="GO" id="GO:0046872">
    <property type="term" value="F:metal ion binding"/>
    <property type="evidence" value="ECO:0007669"/>
    <property type="project" value="UniProtKB-KW"/>
</dbReference>
<evidence type="ECO:0000256" key="4">
    <source>
        <dbReference type="ARBA" id="ARBA00012579"/>
    </source>
</evidence>
<dbReference type="Proteomes" id="UP000623678">
    <property type="component" value="Unassembled WGS sequence"/>
</dbReference>
<comment type="subunit">
    <text evidence="8">Homotrimer.</text>
</comment>
<dbReference type="EC" id="4.6.1.12" evidence="4 8"/>
<comment type="catalytic activity">
    <reaction evidence="1 8 9">
        <text>4-CDP-2-C-methyl-D-erythritol 2-phosphate = 2-C-methyl-D-erythritol 2,4-cyclic diphosphate + CMP</text>
        <dbReference type="Rhea" id="RHEA:23864"/>
        <dbReference type="ChEBI" id="CHEBI:57919"/>
        <dbReference type="ChEBI" id="CHEBI:58483"/>
        <dbReference type="ChEBI" id="CHEBI:60377"/>
        <dbReference type="EC" id="4.6.1.12"/>
    </reaction>
</comment>
<feature type="binding site" evidence="8">
    <location>
        <position position="42"/>
    </location>
    <ligand>
        <name>a divalent metal cation</name>
        <dbReference type="ChEBI" id="CHEBI:60240"/>
    </ligand>
</feature>
<feature type="binding site" evidence="8">
    <location>
        <begin position="34"/>
        <end position="35"/>
    </location>
    <ligand>
        <name>4-CDP-2-C-methyl-D-erythritol 2-phosphate</name>
        <dbReference type="ChEBI" id="CHEBI:57919"/>
    </ligand>
</feature>
<evidence type="ECO:0000256" key="3">
    <source>
        <dbReference type="ARBA" id="ARBA00008480"/>
    </source>
</evidence>
<dbReference type="AlphaFoldDB" id="A0A926IGF0"/>
<feature type="binding site" evidence="8">
    <location>
        <position position="8"/>
    </location>
    <ligand>
        <name>a divalent metal cation</name>
        <dbReference type="ChEBI" id="CHEBI:60240"/>
    </ligand>
</feature>
<evidence type="ECO:0000256" key="1">
    <source>
        <dbReference type="ARBA" id="ARBA00000200"/>
    </source>
</evidence>
<evidence type="ECO:0000256" key="6">
    <source>
        <dbReference type="ARBA" id="ARBA00023229"/>
    </source>
</evidence>
<dbReference type="RefSeq" id="WP_262394236.1">
    <property type="nucleotide sequence ID" value="NZ_JACRTD010000001.1"/>
</dbReference>
<dbReference type="Gene3D" id="3.30.1330.50">
    <property type="entry name" value="2-C-methyl-D-erythritol 2,4-cyclodiphosphate synthase"/>
    <property type="match status" value="1"/>
</dbReference>
<dbReference type="HAMAP" id="MF_00107">
    <property type="entry name" value="IspF"/>
    <property type="match status" value="1"/>
</dbReference>
<dbReference type="InterPro" id="IPR003526">
    <property type="entry name" value="MECDP_synthase"/>
</dbReference>
<comment type="function">
    <text evidence="8">Involved in the biosynthesis of isopentenyl diphosphate (IPP) and dimethylallyl diphosphate (DMAPP), two major building blocks of isoprenoid compounds. Catalyzes the conversion of 4-diphosphocytidyl-2-C-methyl-D-erythritol 2-phosphate (CDP-ME2P) to 2-C-methyl-D-erythritol 2,4-cyclodiphosphate (ME-CPP) with a corresponding release of cytidine 5-monophosphate (CMP).</text>
</comment>
<dbReference type="InterPro" id="IPR036571">
    <property type="entry name" value="MECDP_synthase_sf"/>
</dbReference>
<dbReference type="GO" id="GO:0019288">
    <property type="term" value="P:isopentenyl diphosphate biosynthetic process, methylerythritol 4-phosphate pathway"/>
    <property type="evidence" value="ECO:0007669"/>
    <property type="project" value="UniProtKB-UniRule"/>
</dbReference>
<keyword evidence="7 8" id="KW-0456">Lyase</keyword>
<evidence type="ECO:0000256" key="7">
    <source>
        <dbReference type="ARBA" id="ARBA00023239"/>
    </source>
</evidence>
<keyword evidence="6 8" id="KW-0414">Isoprene biosynthesis</keyword>
<dbReference type="SUPFAM" id="SSF69765">
    <property type="entry name" value="IpsF-like"/>
    <property type="match status" value="1"/>
</dbReference>
<evidence type="ECO:0000313" key="11">
    <source>
        <dbReference type="EMBL" id="MBC8584176.1"/>
    </source>
</evidence>
<evidence type="ECO:0000256" key="2">
    <source>
        <dbReference type="ARBA" id="ARBA00004709"/>
    </source>
</evidence>
<accession>A0A926IGF0</accession>